<dbReference type="STRING" id="1225476.A1D18_05260"/>
<dbReference type="PIRSF" id="PIRSF005900">
    <property type="entry name" value="Dps"/>
    <property type="match status" value="1"/>
</dbReference>
<accession>A0A1J8P5L3</accession>
<gene>
    <name evidence="4" type="ORF">A1D18_05260</name>
</gene>
<comment type="similarity">
    <text evidence="1 2">Belongs to the Dps family.</text>
</comment>
<evidence type="ECO:0000259" key="3">
    <source>
        <dbReference type="Pfam" id="PF00210"/>
    </source>
</evidence>
<feature type="domain" description="Ferritin/DPS" evidence="3">
    <location>
        <begin position="24"/>
        <end position="159"/>
    </location>
</feature>
<dbReference type="CDD" id="cd01043">
    <property type="entry name" value="DPS"/>
    <property type="match status" value="1"/>
</dbReference>
<name>A0A1J8P5L3_9COXI</name>
<dbReference type="AlphaFoldDB" id="A0A1J8P5L3"/>
<reference evidence="4 5" key="1">
    <citation type="submission" date="2016-03" db="EMBL/GenBank/DDBJ databases">
        <title>Comparative genomics of Rickettsiella.</title>
        <authorList>
            <person name="Chandler C."/>
            <person name="Wang Y."/>
        </authorList>
    </citation>
    <scope>NUCLEOTIDE SEQUENCE [LARGE SCALE GENOMIC DNA]</scope>
    <source>
        <strain evidence="4 5">RCFS May 2013</strain>
    </source>
</reference>
<dbReference type="SUPFAM" id="SSF47240">
    <property type="entry name" value="Ferritin-like"/>
    <property type="match status" value="1"/>
</dbReference>
<protein>
    <submittedName>
        <fullName evidence="4">DNA starvation/stationary phase protection protein</fullName>
    </submittedName>
</protein>
<comment type="caution">
    <text evidence="4">The sequence shown here is derived from an EMBL/GenBank/DDBJ whole genome shotgun (WGS) entry which is preliminary data.</text>
</comment>
<evidence type="ECO:0000256" key="2">
    <source>
        <dbReference type="RuleBase" id="RU003875"/>
    </source>
</evidence>
<proteinExistence type="inferred from homology"/>
<dbReference type="EMBL" id="LUKY01000033">
    <property type="protein sequence ID" value="OIZ94259.1"/>
    <property type="molecule type" value="Genomic_DNA"/>
</dbReference>
<organism evidence="4 5">
    <name type="scientific">Candidatus Rickettsiella isopodorum</name>
    <dbReference type="NCBI Taxonomy" id="1225476"/>
    <lineage>
        <taxon>Bacteria</taxon>
        <taxon>Pseudomonadati</taxon>
        <taxon>Pseudomonadota</taxon>
        <taxon>Gammaproteobacteria</taxon>
        <taxon>Legionellales</taxon>
        <taxon>Coxiellaceae</taxon>
        <taxon>Rickettsiella</taxon>
    </lineage>
</organism>
<dbReference type="InterPro" id="IPR009078">
    <property type="entry name" value="Ferritin-like_SF"/>
</dbReference>
<dbReference type="GO" id="GO:0016722">
    <property type="term" value="F:oxidoreductase activity, acting on metal ions"/>
    <property type="evidence" value="ECO:0007669"/>
    <property type="project" value="InterPro"/>
</dbReference>
<evidence type="ECO:0000313" key="4">
    <source>
        <dbReference type="EMBL" id="OIZ94259.1"/>
    </source>
</evidence>
<dbReference type="PROSITE" id="PS00818">
    <property type="entry name" value="DPS_1"/>
    <property type="match status" value="1"/>
</dbReference>
<dbReference type="PANTHER" id="PTHR42932:SF3">
    <property type="entry name" value="DNA PROTECTION DURING STARVATION PROTEIN"/>
    <property type="match status" value="1"/>
</dbReference>
<dbReference type="PRINTS" id="PR01346">
    <property type="entry name" value="HELNAPAPROT"/>
</dbReference>
<keyword evidence="5" id="KW-1185">Reference proteome</keyword>
<sequence>MKEALNVGLTEAKRKKVAEGLIILLANNYVLYLKTHNFHWNVVGPMFQPLHSVFEGQYIDLWNAGDTIAERVRALGFPVPASYADFAKLSKIKEAVGTRTVKAKDMISQLVHDQEVMIRLARELLPETEEADDQVSVDLLSDRMEVHEKNAWMLRSFLE</sequence>
<dbReference type="Proteomes" id="UP000183924">
    <property type="component" value="Unassembled WGS sequence"/>
</dbReference>
<dbReference type="InterPro" id="IPR008331">
    <property type="entry name" value="Ferritin_DPS_dom"/>
</dbReference>
<dbReference type="InterPro" id="IPR002177">
    <property type="entry name" value="DPS_DNA-bd"/>
</dbReference>
<dbReference type="PANTHER" id="PTHR42932">
    <property type="entry name" value="GENERAL STRESS PROTEIN 20U"/>
    <property type="match status" value="1"/>
</dbReference>
<evidence type="ECO:0000313" key="5">
    <source>
        <dbReference type="Proteomes" id="UP000183924"/>
    </source>
</evidence>
<dbReference type="OrthoDB" id="9797687at2"/>
<dbReference type="InterPro" id="IPR012347">
    <property type="entry name" value="Ferritin-like"/>
</dbReference>
<dbReference type="RefSeq" id="WP_071662753.1">
    <property type="nucleotide sequence ID" value="NZ_LUKY01000033.1"/>
</dbReference>
<dbReference type="GO" id="GO:0008199">
    <property type="term" value="F:ferric iron binding"/>
    <property type="evidence" value="ECO:0007669"/>
    <property type="project" value="InterPro"/>
</dbReference>
<dbReference type="Pfam" id="PF00210">
    <property type="entry name" value="Ferritin"/>
    <property type="match status" value="1"/>
</dbReference>
<dbReference type="Gene3D" id="1.20.1260.10">
    <property type="match status" value="1"/>
</dbReference>
<dbReference type="InterPro" id="IPR023188">
    <property type="entry name" value="DPS_DNA-bd_CS"/>
</dbReference>
<evidence type="ECO:0000256" key="1">
    <source>
        <dbReference type="ARBA" id="ARBA00009497"/>
    </source>
</evidence>